<dbReference type="Proteomes" id="UP000693970">
    <property type="component" value="Unassembled WGS sequence"/>
</dbReference>
<reference evidence="1" key="1">
    <citation type="journal article" date="2021" name="Sci. Rep.">
        <title>Diploid genomic architecture of Nitzschia inconspicua, an elite biomass production diatom.</title>
        <authorList>
            <person name="Oliver A."/>
            <person name="Podell S."/>
            <person name="Pinowska A."/>
            <person name="Traller J.C."/>
            <person name="Smith S.R."/>
            <person name="McClure R."/>
            <person name="Beliaev A."/>
            <person name="Bohutskyi P."/>
            <person name="Hill E.A."/>
            <person name="Rabines A."/>
            <person name="Zheng H."/>
            <person name="Allen L.Z."/>
            <person name="Kuo A."/>
            <person name="Grigoriev I.V."/>
            <person name="Allen A.E."/>
            <person name="Hazlebeck D."/>
            <person name="Allen E.E."/>
        </authorList>
    </citation>
    <scope>NUCLEOTIDE SEQUENCE</scope>
    <source>
        <strain evidence="1">Hildebrandi</strain>
    </source>
</reference>
<dbReference type="AlphaFoldDB" id="A0A9K3LXJ7"/>
<organism evidence="1 2">
    <name type="scientific">Nitzschia inconspicua</name>
    <dbReference type="NCBI Taxonomy" id="303405"/>
    <lineage>
        <taxon>Eukaryota</taxon>
        <taxon>Sar</taxon>
        <taxon>Stramenopiles</taxon>
        <taxon>Ochrophyta</taxon>
        <taxon>Bacillariophyta</taxon>
        <taxon>Bacillariophyceae</taxon>
        <taxon>Bacillariophycidae</taxon>
        <taxon>Bacillariales</taxon>
        <taxon>Bacillariaceae</taxon>
        <taxon>Nitzschia</taxon>
    </lineage>
</organism>
<name>A0A9K3LXJ7_9STRA</name>
<gene>
    <name evidence="1" type="ORF">IV203_027713</name>
</gene>
<evidence type="ECO:0000313" key="1">
    <source>
        <dbReference type="EMBL" id="KAG7369967.1"/>
    </source>
</evidence>
<evidence type="ECO:0000313" key="2">
    <source>
        <dbReference type="Proteomes" id="UP000693970"/>
    </source>
</evidence>
<comment type="caution">
    <text evidence="1">The sequence shown here is derived from an EMBL/GenBank/DDBJ whole genome shotgun (WGS) entry which is preliminary data.</text>
</comment>
<protein>
    <submittedName>
        <fullName evidence="1">Uncharacterized protein</fullName>
    </submittedName>
</protein>
<dbReference type="EMBL" id="JAGRRH010000005">
    <property type="protein sequence ID" value="KAG7369967.1"/>
    <property type="molecule type" value="Genomic_DNA"/>
</dbReference>
<reference evidence="1" key="2">
    <citation type="submission" date="2021-04" db="EMBL/GenBank/DDBJ databases">
        <authorList>
            <person name="Podell S."/>
        </authorList>
    </citation>
    <scope>NUCLEOTIDE SEQUENCE</scope>
    <source>
        <strain evidence="1">Hildebrandi</strain>
    </source>
</reference>
<accession>A0A9K3LXJ7</accession>
<sequence>MPPLHQLNIHQVDDDDDNDDEEFVFLPLEERRWSDSSDVSAYCIHPDDQALRRHDYRPLQVKKVAVIGSHSSGTVCASTLRQDGHQVTLLSPSSLLDEVSEQWCHPDFPMPKNQSNSTQNLNYFHACASHFGVTVKQNVQVTEMTEKFGGWVLTYGTLSPENDKLRHYESNEYFDFVVIADDVSTPICSPPTTRFREQYLIPFLLGIVWILENFLPLWTSIFLQKIPVQLGKEDEIPSYLPAKYREALCSKPKLLRRILSPEIPCVAFLREHSGCASSYLASVWLSTLLYGEMNVQRDPVANDSKHYRSILRYNDLLLQDLGLHHLRKDSSWDELFTTYSPNDYRGLLDQVQERRRISQREGWAVPLVAMAGVDA</sequence>
<proteinExistence type="predicted"/>
<keyword evidence="2" id="KW-1185">Reference proteome</keyword>